<evidence type="ECO:0000313" key="3">
    <source>
        <dbReference type="EMBL" id="KGP91712.1"/>
    </source>
</evidence>
<dbReference type="PROSITE" id="PS51128">
    <property type="entry name" value="ZF_DKSA_2"/>
    <property type="match status" value="1"/>
</dbReference>
<dbReference type="SUPFAM" id="SSF109635">
    <property type="entry name" value="DnaK suppressor protein DksA, alpha-hairpin domain"/>
    <property type="match status" value="1"/>
</dbReference>
<proteinExistence type="predicted"/>
<sequence>MMLTDQQLQELKKQLHVMKEEAEKEHHNHDGYVNEDEDQGNSVGELSNVNSHPGDLGTEKFEREKAYTLSEHAEEQLDEINAALERMEKGTYGYSEHSGKPIPFERLQAMPTARYLVEEQEESS</sequence>
<keyword evidence="4" id="KW-1185">Reference proteome</keyword>
<feature type="compositionally biased region" description="Polar residues" evidence="2">
    <location>
        <begin position="40"/>
        <end position="51"/>
    </location>
</feature>
<organism evidence="3 4">
    <name type="scientific">Pontibacillus chungwhensis BH030062</name>
    <dbReference type="NCBI Taxonomy" id="1385513"/>
    <lineage>
        <taxon>Bacteria</taxon>
        <taxon>Bacillati</taxon>
        <taxon>Bacillota</taxon>
        <taxon>Bacilli</taxon>
        <taxon>Bacillales</taxon>
        <taxon>Bacillaceae</taxon>
        <taxon>Pontibacillus</taxon>
    </lineage>
</organism>
<name>A0A0A2UTR7_9BACI</name>
<comment type="caution">
    <text evidence="3">The sequence shown here is derived from an EMBL/GenBank/DDBJ whole genome shotgun (WGS) entry which is preliminary data.</text>
</comment>
<dbReference type="EMBL" id="AVBG01000005">
    <property type="protein sequence ID" value="KGP91712.1"/>
    <property type="molecule type" value="Genomic_DNA"/>
</dbReference>
<dbReference type="InterPro" id="IPR037187">
    <property type="entry name" value="DnaK_N"/>
</dbReference>
<feature type="zinc finger region" description="dksA C4-type" evidence="1">
    <location>
        <begin position="95"/>
        <end position="119"/>
    </location>
</feature>
<dbReference type="PANTHER" id="PTHR33823">
    <property type="entry name" value="RNA POLYMERASE-BINDING TRANSCRIPTION FACTOR DKSA-RELATED"/>
    <property type="match status" value="1"/>
</dbReference>
<reference evidence="3 4" key="1">
    <citation type="submission" date="2013-08" db="EMBL/GenBank/DDBJ databases">
        <title>Genome of Pontibacillus chungwhensis.</title>
        <authorList>
            <person name="Wang Q."/>
            <person name="Wang G."/>
        </authorList>
    </citation>
    <scope>NUCLEOTIDE SEQUENCE [LARGE SCALE GENOMIC DNA]</scope>
    <source>
        <strain evidence="3 4">BH030062</strain>
    </source>
</reference>
<dbReference type="Proteomes" id="UP000030153">
    <property type="component" value="Unassembled WGS sequence"/>
</dbReference>
<accession>A0A0A2UTR7</accession>
<dbReference type="STRING" id="1385513.N780_18985"/>
<evidence type="ECO:0000256" key="2">
    <source>
        <dbReference type="SAM" id="MobiDB-lite"/>
    </source>
</evidence>
<feature type="compositionally biased region" description="Basic and acidic residues" evidence="2">
    <location>
        <begin position="18"/>
        <end position="32"/>
    </location>
</feature>
<dbReference type="eggNOG" id="COG1734">
    <property type="taxonomic scope" value="Bacteria"/>
</dbReference>
<dbReference type="PANTHER" id="PTHR33823:SF4">
    <property type="entry name" value="GENERAL STRESS PROTEIN 16O"/>
    <property type="match status" value="1"/>
</dbReference>
<evidence type="ECO:0000313" key="4">
    <source>
        <dbReference type="Proteomes" id="UP000030153"/>
    </source>
</evidence>
<gene>
    <name evidence="3" type="ORF">N780_18985</name>
</gene>
<dbReference type="Gene3D" id="1.20.120.910">
    <property type="entry name" value="DksA, coiled-coil domain"/>
    <property type="match status" value="1"/>
</dbReference>
<dbReference type="AlphaFoldDB" id="A0A0A2UTR7"/>
<evidence type="ECO:0000256" key="1">
    <source>
        <dbReference type="PROSITE-ProRule" id="PRU00510"/>
    </source>
</evidence>
<feature type="region of interest" description="Disordered" evidence="2">
    <location>
        <begin position="18"/>
        <end position="57"/>
    </location>
</feature>
<protein>
    <submittedName>
        <fullName evidence="3">Uncharacterized protein</fullName>
    </submittedName>
</protein>